<dbReference type="SUPFAM" id="SSF50998">
    <property type="entry name" value="Quinoprotein alcohol dehydrogenase-like"/>
    <property type="match status" value="1"/>
</dbReference>
<protein>
    <submittedName>
        <fullName evidence="2">Uncharacterized protein</fullName>
    </submittedName>
</protein>
<organism evidence="2 3">
    <name type="scientific">Thermaurantimonas aggregans</name>
    <dbReference type="NCBI Taxonomy" id="2173829"/>
    <lineage>
        <taxon>Bacteria</taxon>
        <taxon>Pseudomonadati</taxon>
        <taxon>Bacteroidota</taxon>
        <taxon>Flavobacteriia</taxon>
        <taxon>Flavobacteriales</taxon>
        <taxon>Schleiferiaceae</taxon>
        <taxon>Thermaurantimonas</taxon>
    </lineage>
</organism>
<dbReference type="Pfam" id="PF11832">
    <property type="entry name" value="DUF3352"/>
    <property type="match status" value="1"/>
</dbReference>
<feature type="signal peptide" evidence="1">
    <location>
        <begin position="1"/>
        <end position="27"/>
    </location>
</feature>
<accession>A0A401XLN1</accession>
<dbReference type="InterPro" id="IPR021787">
    <property type="entry name" value="DUF3352"/>
</dbReference>
<name>A0A401XLN1_9FLAO</name>
<sequence length="878" mass="100198">MKKFCPLKASKNLLIIALFLLSACVRKEVEQISPFQFITPDASAIVLSHNPQNLIADVQKNAFFKNLKGSKWLEEIKKDLEFFRLLAGDSTFNVLSQNSLTSALVLSGAKKYGWLFLLKNPSGNFQPVKDTTVFELNSYMYEGTRILKVRDATSRQFFFSQVKNNLLFSREKALIEEAIRTYSGKHSLHYQQSFVEALKKINKKEPLNLLINVKEFASVLDVLMPADSPKWMGKMGVWASFDALISENTLQIDGLVQVPDSMGLYFSVLSQNYTAEKKLQHLPIPAHAEAFVYYNLENFSTFYRKYVEYLEQNAKLQKHQKLLDSEFKNIDIKKLQEWLKGDFGLYYLPEENGSSKVFFCRTNNAQEFFNALNIDFSKNPVFSYRGQDIFQWPSFKIFDLLFSNVSQFSSNVFYTIFGEYLLFSDSESALISSINSWEESLFLTRTKEFEKIHSRAGQIGHFIAYSRRGFLQKNLQKNIGKKYEIVKEILERSAVFNQAIVQISPINQNAYISALLTSESTDDQPIRQLWTLKNADPINGPYKAINHLDGSYEIVYQDSKNVLHVLSATGSRLWQKQLDAPVVQVSQWDMFKNGRLQHVVVTQRSVYVIDRNGNDVPPWPKKFGGTITSAALMDYDRNRNYRLLIGEGTTLHNLDVKGNAVKGWQLQRLPAPLAYTPEHYQSRGLDYLVFQCIDGSIYITDRTGTSRLKGLYPFKTTSKVRLVFPGESKLWYLTYIKPNGKLVSAFQNGKVDSVGLLNAVEYGMVEYDGIYLGYAGGNRVMVKDGDVIFDKKMPFMLSSAPKKMVVEKEPFYLLTSERDEKIAIIRKDGNLLSGFPVYGIGDPLVLNSGRSDQILLVCRTAQGHLMAYAFDKKLLSSR</sequence>
<gene>
    <name evidence="2" type="ORF">JCM31826_13950</name>
</gene>
<reference evidence="2 3" key="1">
    <citation type="submission" date="2018-11" db="EMBL/GenBank/DDBJ databases">
        <title>Schleiferia aggregans sp. nov., a moderately thermophilic heterotrophic bacterium isolated from microbial mats at a terrestrial hot spring.</title>
        <authorList>
            <person name="Iino T."/>
            <person name="Ohkuma M."/>
            <person name="Haruta S."/>
        </authorList>
    </citation>
    <scope>NUCLEOTIDE SEQUENCE [LARGE SCALE GENOMIC DNA]</scope>
    <source>
        <strain evidence="2 3">LA</strain>
    </source>
</reference>
<comment type="caution">
    <text evidence="2">The sequence shown here is derived from an EMBL/GenBank/DDBJ whole genome shotgun (WGS) entry which is preliminary data.</text>
</comment>
<dbReference type="PROSITE" id="PS51257">
    <property type="entry name" value="PROKAR_LIPOPROTEIN"/>
    <property type="match status" value="1"/>
</dbReference>
<keyword evidence="3" id="KW-1185">Reference proteome</keyword>
<proteinExistence type="predicted"/>
<evidence type="ECO:0000256" key="1">
    <source>
        <dbReference type="SAM" id="SignalP"/>
    </source>
</evidence>
<dbReference type="OrthoDB" id="1093345at2"/>
<dbReference type="EMBL" id="BHZE01000012">
    <property type="protein sequence ID" value="GCD77913.1"/>
    <property type="molecule type" value="Genomic_DNA"/>
</dbReference>
<feature type="chain" id="PRO_5019041077" evidence="1">
    <location>
        <begin position="28"/>
        <end position="878"/>
    </location>
</feature>
<dbReference type="RefSeq" id="WP_124397974.1">
    <property type="nucleotide sequence ID" value="NZ_BHZE01000012.1"/>
</dbReference>
<evidence type="ECO:0000313" key="2">
    <source>
        <dbReference type="EMBL" id="GCD77913.1"/>
    </source>
</evidence>
<dbReference type="Proteomes" id="UP000286715">
    <property type="component" value="Unassembled WGS sequence"/>
</dbReference>
<evidence type="ECO:0000313" key="3">
    <source>
        <dbReference type="Proteomes" id="UP000286715"/>
    </source>
</evidence>
<keyword evidence="1" id="KW-0732">Signal</keyword>
<dbReference type="AlphaFoldDB" id="A0A401XLN1"/>
<dbReference type="InterPro" id="IPR011047">
    <property type="entry name" value="Quinoprotein_ADH-like_sf"/>
</dbReference>